<evidence type="ECO:0000256" key="7">
    <source>
        <dbReference type="ARBA" id="ARBA00023012"/>
    </source>
</evidence>
<dbReference type="PRINTS" id="PR00344">
    <property type="entry name" value="BCTRLSENSOR"/>
</dbReference>
<keyword evidence="5" id="KW-0808">Transferase</keyword>
<name>A0AAE3HDC8_9FIRM</name>
<evidence type="ECO:0000313" key="12">
    <source>
        <dbReference type="Proteomes" id="UP001205748"/>
    </source>
</evidence>
<dbReference type="EMBL" id="JANKAS010000003">
    <property type="protein sequence ID" value="MCR1898341.1"/>
    <property type="molecule type" value="Genomic_DNA"/>
</dbReference>
<evidence type="ECO:0000256" key="2">
    <source>
        <dbReference type="ARBA" id="ARBA00004370"/>
    </source>
</evidence>
<keyword evidence="7" id="KW-0902">Two-component regulatory system</keyword>
<comment type="subcellular location">
    <subcellularLocation>
        <location evidence="2">Membrane</location>
    </subcellularLocation>
</comment>
<evidence type="ECO:0000313" key="11">
    <source>
        <dbReference type="EMBL" id="MCR1898341.1"/>
    </source>
</evidence>
<dbReference type="InterPro" id="IPR003594">
    <property type="entry name" value="HATPase_dom"/>
</dbReference>
<dbReference type="PROSITE" id="PS50109">
    <property type="entry name" value="HIS_KIN"/>
    <property type="match status" value="1"/>
</dbReference>
<evidence type="ECO:0000256" key="1">
    <source>
        <dbReference type="ARBA" id="ARBA00000085"/>
    </source>
</evidence>
<evidence type="ECO:0000256" key="8">
    <source>
        <dbReference type="ARBA" id="ARBA00023136"/>
    </source>
</evidence>
<dbReference type="CDD" id="cd00082">
    <property type="entry name" value="HisKA"/>
    <property type="match status" value="1"/>
</dbReference>
<dbReference type="InterPro" id="IPR003661">
    <property type="entry name" value="HisK_dim/P_dom"/>
</dbReference>
<keyword evidence="6 11" id="KW-0418">Kinase</keyword>
<feature type="transmembrane region" description="Helical" evidence="9">
    <location>
        <begin position="12"/>
        <end position="34"/>
    </location>
</feature>
<keyword evidence="8 9" id="KW-0472">Membrane</keyword>
<dbReference type="InterPro" id="IPR050351">
    <property type="entry name" value="BphY/WalK/GraS-like"/>
</dbReference>
<organism evidence="11 12">
    <name type="scientific">Irregularibacter muris</name>
    <dbReference type="NCBI Taxonomy" id="1796619"/>
    <lineage>
        <taxon>Bacteria</taxon>
        <taxon>Bacillati</taxon>
        <taxon>Bacillota</taxon>
        <taxon>Clostridia</taxon>
        <taxon>Eubacteriales</taxon>
        <taxon>Eubacteriaceae</taxon>
        <taxon>Irregularibacter</taxon>
    </lineage>
</organism>
<accession>A0AAE3HDC8</accession>
<dbReference type="InterPro" id="IPR005467">
    <property type="entry name" value="His_kinase_dom"/>
</dbReference>
<evidence type="ECO:0000256" key="5">
    <source>
        <dbReference type="ARBA" id="ARBA00022679"/>
    </source>
</evidence>
<dbReference type="SUPFAM" id="SSF47384">
    <property type="entry name" value="Homodimeric domain of signal transducing histidine kinase"/>
    <property type="match status" value="1"/>
</dbReference>
<dbReference type="InterPro" id="IPR036097">
    <property type="entry name" value="HisK_dim/P_sf"/>
</dbReference>
<dbReference type="Gene3D" id="1.10.287.130">
    <property type="match status" value="1"/>
</dbReference>
<gene>
    <name evidence="11" type="ORF">NSA47_04975</name>
</gene>
<keyword evidence="9" id="KW-0812">Transmembrane</keyword>
<dbReference type="GO" id="GO:0005886">
    <property type="term" value="C:plasma membrane"/>
    <property type="evidence" value="ECO:0007669"/>
    <property type="project" value="TreeGrafter"/>
</dbReference>
<dbReference type="SMART" id="SM00387">
    <property type="entry name" value="HATPase_c"/>
    <property type="match status" value="1"/>
</dbReference>
<dbReference type="GO" id="GO:0000155">
    <property type="term" value="F:phosphorelay sensor kinase activity"/>
    <property type="evidence" value="ECO:0007669"/>
    <property type="project" value="InterPro"/>
</dbReference>
<evidence type="ECO:0000256" key="6">
    <source>
        <dbReference type="ARBA" id="ARBA00022777"/>
    </source>
</evidence>
<dbReference type="InterPro" id="IPR004358">
    <property type="entry name" value="Sig_transdc_His_kin-like_C"/>
</dbReference>
<dbReference type="Gene3D" id="3.30.565.10">
    <property type="entry name" value="Histidine kinase-like ATPase, C-terminal domain"/>
    <property type="match status" value="1"/>
</dbReference>
<evidence type="ECO:0000259" key="10">
    <source>
        <dbReference type="PROSITE" id="PS50109"/>
    </source>
</evidence>
<dbReference type="RefSeq" id="WP_257529812.1">
    <property type="nucleotide sequence ID" value="NZ_JANKAS010000003.1"/>
</dbReference>
<dbReference type="SMART" id="SM00388">
    <property type="entry name" value="HisKA"/>
    <property type="match status" value="1"/>
</dbReference>
<dbReference type="FunFam" id="3.30.565.10:FF:000006">
    <property type="entry name" value="Sensor histidine kinase WalK"/>
    <property type="match status" value="1"/>
</dbReference>
<dbReference type="GO" id="GO:0004721">
    <property type="term" value="F:phosphoprotein phosphatase activity"/>
    <property type="evidence" value="ECO:0007669"/>
    <property type="project" value="TreeGrafter"/>
</dbReference>
<evidence type="ECO:0000256" key="3">
    <source>
        <dbReference type="ARBA" id="ARBA00012438"/>
    </source>
</evidence>
<comment type="caution">
    <text evidence="11">The sequence shown here is derived from an EMBL/GenBank/DDBJ whole genome shotgun (WGS) entry which is preliminary data.</text>
</comment>
<dbReference type="Pfam" id="PF00512">
    <property type="entry name" value="HisKA"/>
    <property type="match status" value="1"/>
</dbReference>
<dbReference type="InterPro" id="IPR036890">
    <property type="entry name" value="HATPase_C_sf"/>
</dbReference>
<dbReference type="GO" id="GO:0016036">
    <property type="term" value="P:cellular response to phosphate starvation"/>
    <property type="evidence" value="ECO:0007669"/>
    <property type="project" value="TreeGrafter"/>
</dbReference>
<protein>
    <recommendedName>
        <fullName evidence="3">histidine kinase</fullName>
        <ecNumber evidence="3">2.7.13.3</ecNumber>
    </recommendedName>
</protein>
<dbReference type="PANTHER" id="PTHR45453">
    <property type="entry name" value="PHOSPHATE REGULON SENSOR PROTEIN PHOR"/>
    <property type="match status" value="1"/>
</dbReference>
<sequence length="407" mass="46076">MFKTLQRKFVMINMSLLTFVFVAIFAAIYILTAFNSQRQLTFTLNQVMNMPPKLSPIESRMATSLLVELNNNNELIVFSSFITMEEEVIKEAVSKAIEVNKSSGKIKVGNYKYSFLKEEVPFGIKIAFVDRKPMEENLKNMLRIFIVSGMGSLILLFLISLYLAKRTIQPIKETFEKQEQFIADASHELKTPLAIINTNLSVIASNPEEKINSQAKWLGFIQSQTERMSELINDLLSLAKMDGLKQPLLMQSFNLSNILEGVLLYFEASIFENNIIFKSHIEKNISLYGDKDSLERVINILIDNAIKNTPSQGSIFVNLLSKKNMIEMEIKNTGKGISPENIDKVFERFFREDSSRARESGGYGLGLAIAKSIIQKHDGKIYVESNVGVDTTFVVKLPKEKNKGSLH</sequence>
<comment type="catalytic activity">
    <reaction evidence="1">
        <text>ATP + protein L-histidine = ADP + protein N-phospho-L-histidine.</text>
        <dbReference type="EC" id="2.7.13.3"/>
    </reaction>
</comment>
<feature type="domain" description="Histidine kinase" evidence="10">
    <location>
        <begin position="184"/>
        <end position="401"/>
    </location>
</feature>
<dbReference type="AlphaFoldDB" id="A0AAE3HDC8"/>
<dbReference type="SUPFAM" id="SSF55874">
    <property type="entry name" value="ATPase domain of HSP90 chaperone/DNA topoisomerase II/histidine kinase"/>
    <property type="match status" value="1"/>
</dbReference>
<dbReference type="Proteomes" id="UP001205748">
    <property type="component" value="Unassembled WGS sequence"/>
</dbReference>
<feature type="transmembrane region" description="Helical" evidence="9">
    <location>
        <begin position="141"/>
        <end position="164"/>
    </location>
</feature>
<evidence type="ECO:0000256" key="9">
    <source>
        <dbReference type="SAM" id="Phobius"/>
    </source>
</evidence>
<dbReference type="PANTHER" id="PTHR45453:SF1">
    <property type="entry name" value="PHOSPHATE REGULON SENSOR PROTEIN PHOR"/>
    <property type="match status" value="1"/>
</dbReference>
<dbReference type="Pfam" id="PF02518">
    <property type="entry name" value="HATPase_c"/>
    <property type="match status" value="1"/>
</dbReference>
<keyword evidence="12" id="KW-1185">Reference proteome</keyword>
<keyword evidence="9" id="KW-1133">Transmembrane helix</keyword>
<reference evidence="11" key="1">
    <citation type="submission" date="2022-07" db="EMBL/GenBank/DDBJ databases">
        <title>Enhanced cultured diversity of the mouse gut microbiota enables custom-made synthetic communities.</title>
        <authorList>
            <person name="Afrizal A."/>
        </authorList>
    </citation>
    <scope>NUCLEOTIDE SEQUENCE</scope>
    <source>
        <strain evidence="11">DSM 28593</strain>
    </source>
</reference>
<evidence type="ECO:0000256" key="4">
    <source>
        <dbReference type="ARBA" id="ARBA00022553"/>
    </source>
</evidence>
<dbReference type="EC" id="2.7.13.3" evidence="3"/>
<proteinExistence type="predicted"/>
<dbReference type="FunFam" id="1.10.287.130:FF:000001">
    <property type="entry name" value="Two-component sensor histidine kinase"/>
    <property type="match status" value="1"/>
</dbReference>
<keyword evidence="4" id="KW-0597">Phosphoprotein</keyword>